<gene>
    <name evidence="2" type="ORF">ABRY99_05490</name>
</gene>
<feature type="compositionally biased region" description="Low complexity" evidence="1">
    <location>
        <begin position="276"/>
        <end position="295"/>
    </location>
</feature>
<organism evidence="2">
    <name type="scientific">Castellaniella ginsengisoli</name>
    <dbReference type="NCBI Taxonomy" id="546114"/>
    <lineage>
        <taxon>Bacteria</taxon>
        <taxon>Pseudomonadati</taxon>
        <taxon>Pseudomonadota</taxon>
        <taxon>Betaproteobacteria</taxon>
        <taxon>Burkholderiales</taxon>
        <taxon>Alcaligenaceae</taxon>
        <taxon>Castellaniella</taxon>
    </lineage>
</organism>
<evidence type="ECO:0000256" key="1">
    <source>
        <dbReference type="SAM" id="MobiDB-lite"/>
    </source>
</evidence>
<feature type="compositionally biased region" description="Low complexity" evidence="1">
    <location>
        <begin position="305"/>
        <end position="314"/>
    </location>
</feature>
<accession>A0AB39CM57</accession>
<dbReference type="RefSeq" id="WP_368643920.1">
    <property type="nucleotide sequence ID" value="NZ_CP158252.1"/>
</dbReference>
<dbReference type="AlphaFoldDB" id="A0AB39CM57"/>
<dbReference type="EMBL" id="CP158252">
    <property type="protein sequence ID" value="XDJ43019.1"/>
    <property type="molecule type" value="Genomic_DNA"/>
</dbReference>
<evidence type="ECO:0000313" key="2">
    <source>
        <dbReference type="EMBL" id="XDJ43019.1"/>
    </source>
</evidence>
<sequence>MFLPRHGPAGLARTAAHPMPRHSVACRACLRGRQRGAGAAGFLLAAIPILTLGLGGVEAAHWSGLRQTLSLALMESARAGAVRQASPQAIAQAFEHGLRMVYPDPDAARRALRTRRTTLGIPWHIRIVRPSPAAFLDHADPDLLTPRDHPGQALIRNDYQPLQQARRLAQGWPAGRGPRSGLTIQEANTLVLDLWWPHRPLVPGTALLLRALAPLAADPVQARLMAAGYLPFRRRAGIAMHSHPAAWPDLADGRVTHEAMPQGWLAAIPAQGGTAGPPEAAVPAAGQPPGEAAPAGPSPAPQPPGAQEAPGASATARDEGMEADAGPGAAACEPAP</sequence>
<protein>
    <submittedName>
        <fullName evidence="2">Uncharacterized protein</fullName>
    </submittedName>
</protein>
<feature type="compositionally biased region" description="Low complexity" evidence="1">
    <location>
        <begin position="323"/>
        <end position="336"/>
    </location>
</feature>
<proteinExistence type="predicted"/>
<name>A0AB39CM57_9BURK</name>
<reference evidence="2" key="1">
    <citation type="submission" date="2024-05" db="EMBL/GenBank/DDBJ databases">
        <authorList>
            <person name="Luo Y.-C."/>
            <person name="Nicholds J."/>
            <person name="Mortimer T."/>
            <person name="Maboni G."/>
        </authorList>
    </citation>
    <scope>NUCLEOTIDE SEQUENCE</scope>
    <source>
        <strain evidence="2">153920</strain>
    </source>
</reference>
<feature type="region of interest" description="Disordered" evidence="1">
    <location>
        <begin position="268"/>
        <end position="336"/>
    </location>
</feature>